<evidence type="ECO:0000313" key="2">
    <source>
        <dbReference type="Proteomes" id="UP000799755"/>
    </source>
</evidence>
<name>A0ACB6QQ16_9PLEO</name>
<reference evidence="1" key="1">
    <citation type="journal article" date="2020" name="Stud. Mycol.">
        <title>101 Dothideomycetes genomes: a test case for predicting lifestyles and emergence of pathogens.</title>
        <authorList>
            <person name="Haridas S."/>
            <person name="Albert R."/>
            <person name="Binder M."/>
            <person name="Bloem J."/>
            <person name="Labutti K."/>
            <person name="Salamov A."/>
            <person name="Andreopoulos B."/>
            <person name="Baker S."/>
            <person name="Barry K."/>
            <person name="Bills G."/>
            <person name="Bluhm B."/>
            <person name="Cannon C."/>
            <person name="Castanera R."/>
            <person name="Culley D."/>
            <person name="Daum C."/>
            <person name="Ezra D."/>
            <person name="Gonzalez J."/>
            <person name="Henrissat B."/>
            <person name="Kuo A."/>
            <person name="Liang C."/>
            <person name="Lipzen A."/>
            <person name="Lutzoni F."/>
            <person name="Magnuson J."/>
            <person name="Mondo S."/>
            <person name="Nolan M."/>
            <person name="Ohm R."/>
            <person name="Pangilinan J."/>
            <person name="Park H.-J."/>
            <person name="Ramirez L."/>
            <person name="Alfaro M."/>
            <person name="Sun H."/>
            <person name="Tritt A."/>
            <person name="Yoshinaga Y."/>
            <person name="Zwiers L.-H."/>
            <person name="Turgeon B."/>
            <person name="Goodwin S."/>
            <person name="Spatafora J."/>
            <person name="Crous P."/>
            <person name="Grigoriev I."/>
        </authorList>
    </citation>
    <scope>NUCLEOTIDE SEQUENCE</scope>
    <source>
        <strain evidence="1">ATCC 200398</strain>
    </source>
</reference>
<sequence length="185" mass="20515">LSLVAEIMYNAAIPLIKSSILLLYHRIFPQRWLNQALLGLGLFIIAYSVAQILADIFQCTPVDSIWGASLKKHCIKYPMLIKICGIINILTDVAILALPIPSLWRLNLSAARKRLLLLMFLIGGIACIASIVRLFFVDKIGNSHDPSWDYAIPALIANVELCVGVLAANLPTYRPLITSMMSSRR</sequence>
<dbReference type="EMBL" id="MU003516">
    <property type="protein sequence ID" value="KAF2468387.1"/>
    <property type="molecule type" value="Genomic_DNA"/>
</dbReference>
<evidence type="ECO:0000313" key="1">
    <source>
        <dbReference type="EMBL" id="KAF2468387.1"/>
    </source>
</evidence>
<proteinExistence type="predicted"/>
<accession>A0ACB6QQ16</accession>
<organism evidence="1 2">
    <name type="scientific">Lindgomyces ingoldianus</name>
    <dbReference type="NCBI Taxonomy" id="673940"/>
    <lineage>
        <taxon>Eukaryota</taxon>
        <taxon>Fungi</taxon>
        <taxon>Dikarya</taxon>
        <taxon>Ascomycota</taxon>
        <taxon>Pezizomycotina</taxon>
        <taxon>Dothideomycetes</taxon>
        <taxon>Pleosporomycetidae</taxon>
        <taxon>Pleosporales</taxon>
        <taxon>Lindgomycetaceae</taxon>
        <taxon>Lindgomyces</taxon>
    </lineage>
</organism>
<dbReference type="Proteomes" id="UP000799755">
    <property type="component" value="Unassembled WGS sequence"/>
</dbReference>
<gene>
    <name evidence="1" type="ORF">BDR25DRAFT_205126</name>
</gene>
<keyword evidence="2" id="KW-1185">Reference proteome</keyword>
<comment type="caution">
    <text evidence="1">The sequence shown here is derived from an EMBL/GenBank/DDBJ whole genome shotgun (WGS) entry which is preliminary data.</text>
</comment>
<feature type="non-terminal residue" evidence="1">
    <location>
        <position position="185"/>
    </location>
</feature>
<protein>
    <submittedName>
        <fullName evidence="1">Uncharacterized protein</fullName>
    </submittedName>
</protein>
<feature type="non-terminal residue" evidence="1">
    <location>
        <position position="1"/>
    </location>
</feature>